<dbReference type="EMBL" id="KL197716">
    <property type="protein sequence ID" value="KDQ58935.1"/>
    <property type="molecule type" value="Genomic_DNA"/>
</dbReference>
<feature type="compositionally biased region" description="Basic and acidic residues" evidence="1">
    <location>
        <begin position="125"/>
        <end position="134"/>
    </location>
</feature>
<proteinExistence type="predicted"/>
<evidence type="ECO:0000313" key="3">
    <source>
        <dbReference type="Proteomes" id="UP000027265"/>
    </source>
</evidence>
<evidence type="ECO:0000256" key="1">
    <source>
        <dbReference type="SAM" id="MobiDB-lite"/>
    </source>
</evidence>
<dbReference type="AlphaFoldDB" id="A0A067PYK6"/>
<reference evidence="3" key="1">
    <citation type="journal article" date="2014" name="Proc. Natl. Acad. Sci. U.S.A.">
        <title>Extensive sampling of basidiomycete genomes demonstrates inadequacy of the white-rot/brown-rot paradigm for wood decay fungi.</title>
        <authorList>
            <person name="Riley R."/>
            <person name="Salamov A.A."/>
            <person name="Brown D.W."/>
            <person name="Nagy L.G."/>
            <person name="Floudas D."/>
            <person name="Held B.W."/>
            <person name="Levasseur A."/>
            <person name="Lombard V."/>
            <person name="Morin E."/>
            <person name="Otillar R."/>
            <person name="Lindquist E.A."/>
            <person name="Sun H."/>
            <person name="LaButti K.M."/>
            <person name="Schmutz J."/>
            <person name="Jabbour D."/>
            <person name="Luo H."/>
            <person name="Baker S.E."/>
            <person name="Pisabarro A.G."/>
            <person name="Walton J.D."/>
            <person name="Blanchette R.A."/>
            <person name="Henrissat B."/>
            <person name="Martin F."/>
            <person name="Cullen D."/>
            <person name="Hibbett D.S."/>
            <person name="Grigoriev I.V."/>
        </authorList>
    </citation>
    <scope>NUCLEOTIDE SEQUENCE [LARGE SCALE GENOMIC DNA]</scope>
    <source>
        <strain evidence="3">MUCL 33604</strain>
    </source>
</reference>
<evidence type="ECO:0000313" key="2">
    <source>
        <dbReference type="EMBL" id="KDQ58935.1"/>
    </source>
</evidence>
<feature type="region of interest" description="Disordered" evidence="1">
    <location>
        <begin position="125"/>
        <end position="236"/>
    </location>
</feature>
<dbReference type="Proteomes" id="UP000027265">
    <property type="component" value="Unassembled WGS sequence"/>
</dbReference>
<protein>
    <submittedName>
        <fullName evidence="2">Uncharacterized protein</fullName>
    </submittedName>
</protein>
<feature type="compositionally biased region" description="Low complexity" evidence="1">
    <location>
        <begin position="173"/>
        <end position="205"/>
    </location>
</feature>
<keyword evidence="3" id="KW-1185">Reference proteome</keyword>
<dbReference type="InParanoid" id="A0A067PYK6"/>
<sequence>MPRAVKKKQRLSTIKKRVSFNLALQDDLIPKPTQCAFDYSAPRLMIALGFENVQNARRKYRKLKKEVMALAARYLTMGKPWTLQDPAKFKIFKEAALQRYPVFQGFENDWSIEYLVKLELRNDVQRQKKAQSDKEIEEDDEDEGGRNDESEGYVKSPPPRKPFVPRNERPRRAVATLSTTSSSPPAPAPSTQASSSSFRSRPPTSINGIRTVNKSGSISFSQSPSQSSFPSNPPGQITTAVEEFLYSIRAESTYPFFEDAGIKTEEDLEIFLSWEIERQEGLFDRVVDGKKMSWLQVNQIRNGLGHGLKK</sequence>
<organism evidence="2 3">
    <name type="scientific">Jaapia argillacea MUCL 33604</name>
    <dbReference type="NCBI Taxonomy" id="933084"/>
    <lineage>
        <taxon>Eukaryota</taxon>
        <taxon>Fungi</taxon>
        <taxon>Dikarya</taxon>
        <taxon>Basidiomycota</taxon>
        <taxon>Agaricomycotina</taxon>
        <taxon>Agaricomycetes</taxon>
        <taxon>Agaricomycetidae</taxon>
        <taxon>Jaapiales</taxon>
        <taxon>Jaapiaceae</taxon>
        <taxon>Jaapia</taxon>
    </lineage>
</organism>
<gene>
    <name evidence="2" type="ORF">JAAARDRAFT_68531</name>
</gene>
<feature type="compositionally biased region" description="Low complexity" evidence="1">
    <location>
        <begin position="215"/>
        <end position="230"/>
    </location>
</feature>
<name>A0A067PYK6_9AGAM</name>
<accession>A0A067PYK6</accession>
<dbReference type="HOGENOM" id="CLU_897328_0_0_1"/>